<accession>A0AAW2ENT3</accession>
<dbReference type="AlphaFoldDB" id="A0AAW2ENT3"/>
<comment type="caution">
    <text evidence="1">The sequence shown here is derived from an EMBL/GenBank/DDBJ whole genome shotgun (WGS) entry which is preliminary data.</text>
</comment>
<evidence type="ECO:0000313" key="2">
    <source>
        <dbReference type="Proteomes" id="UP001430953"/>
    </source>
</evidence>
<gene>
    <name evidence="1" type="ORF">PUN28_016779</name>
</gene>
<keyword evidence="2" id="KW-1185">Reference proteome</keyword>
<evidence type="ECO:0000313" key="1">
    <source>
        <dbReference type="EMBL" id="KAL0105354.1"/>
    </source>
</evidence>
<protein>
    <submittedName>
        <fullName evidence="1">Uncharacterized protein</fullName>
    </submittedName>
</protein>
<dbReference type="Proteomes" id="UP001430953">
    <property type="component" value="Unassembled WGS sequence"/>
</dbReference>
<name>A0AAW2ENT3_9HYME</name>
<proteinExistence type="predicted"/>
<organism evidence="1 2">
    <name type="scientific">Cardiocondyla obscurior</name>
    <dbReference type="NCBI Taxonomy" id="286306"/>
    <lineage>
        <taxon>Eukaryota</taxon>
        <taxon>Metazoa</taxon>
        <taxon>Ecdysozoa</taxon>
        <taxon>Arthropoda</taxon>
        <taxon>Hexapoda</taxon>
        <taxon>Insecta</taxon>
        <taxon>Pterygota</taxon>
        <taxon>Neoptera</taxon>
        <taxon>Endopterygota</taxon>
        <taxon>Hymenoptera</taxon>
        <taxon>Apocrita</taxon>
        <taxon>Aculeata</taxon>
        <taxon>Formicoidea</taxon>
        <taxon>Formicidae</taxon>
        <taxon>Myrmicinae</taxon>
        <taxon>Cardiocondyla</taxon>
    </lineage>
</organism>
<reference evidence="1 2" key="1">
    <citation type="submission" date="2023-03" db="EMBL/GenBank/DDBJ databases">
        <title>High recombination rates correlate with genetic variation in Cardiocondyla obscurior ants.</title>
        <authorList>
            <person name="Errbii M."/>
        </authorList>
    </citation>
    <scope>NUCLEOTIDE SEQUENCE [LARGE SCALE GENOMIC DNA]</scope>
    <source>
        <strain evidence="1">Alpha-2009</strain>
        <tissue evidence="1">Whole body</tissue>
    </source>
</reference>
<dbReference type="EMBL" id="JADYXP020000019">
    <property type="protein sequence ID" value="KAL0105354.1"/>
    <property type="molecule type" value="Genomic_DNA"/>
</dbReference>
<sequence length="83" mass="9679">MSRSAPYFIDYVTLAYAMFDPTCATRKHRTTYPTTRMQHPIYLAKHIFLSVGLRAINSGKSHYFLCVINNLINKSPYCRFKNI</sequence>